<gene>
    <name evidence="1" type="ORF">M514_25393</name>
</gene>
<accession>A0A085MYT9</accession>
<reference evidence="1" key="1">
    <citation type="journal article" date="2014" name="Nat. Genet.">
        <title>Genome and transcriptome of the porcine whipworm Trichuris suis.</title>
        <authorList>
            <person name="Jex A.R."/>
            <person name="Nejsum P."/>
            <person name="Schwarz E.M."/>
            <person name="Hu L."/>
            <person name="Young N.D."/>
            <person name="Hall R.S."/>
            <person name="Korhonen P.K."/>
            <person name="Liao S."/>
            <person name="Thamsborg S."/>
            <person name="Xia J."/>
            <person name="Xu P."/>
            <person name="Wang S."/>
            <person name="Scheerlinck J.P."/>
            <person name="Hofmann A."/>
            <person name="Sternberg P.W."/>
            <person name="Wang J."/>
            <person name="Gasser R.B."/>
        </authorList>
    </citation>
    <scope>NUCLEOTIDE SEQUENCE [LARGE SCALE GENOMIC DNA]</scope>
    <source>
        <strain evidence="1">DCEP-RM93F</strain>
    </source>
</reference>
<protein>
    <recommendedName>
        <fullName evidence="2">ISXO2-like transposase domain-containing protein</fullName>
    </recommendedName>
</protein>
<evidence type="ECO:0008006" key="2">
    <source>
        <dbReference type="Google" id="ProtNLM"/>
    </source>
</evidence>
<evidence type="ECO:0000313" key="1">
    <source>
        <dbReference type="EMBL" id="KFD62385.1"/>
    </source>
</evidence>
<name>A0A085MYT9_9BILA</name>
<sequence length="214" mass="23612">MQLGRGRKVWCCYKRSCRVEVSIRTWTWFEGSSVTSINKNVTSRCNRHMKKVAAEALAELPVQLASPSQTMELDETLFCRSKYNKGRQYAPHHVWGTCRKTGHCFVAPVKNWSSGTVLLIVKRDVRPGTTVITDVRFLAREGSLMCMCTTPAPSRTAQAGLTRNPSNHCGPMLNVETSSAVAPIGPRCRCTSANSCGGRGWRRAATLSKSSSKT</sequence>
<dbReference type="EMBL" id="KL367596">
    <property type="protein sequence ID" value="KFD62385.1"/>
    <property type="molecule type" value="Genomic_DNA"/>
</dbReference>
<organism evidence="1">
    <name type="scientific">Trichuris suis</name>
    <name type="common">pig whipworm</name>
    <dbReference type="NCBI Taxonomy" id="68888"/>
    <lineage>
        <taxon>Eukaryota</taxon>
        <taxon>Metazoa</taxon>
        <taxon>Ecdysozoa</taxon>
        <taxon>Nematoda</taxon>
        <taxon>Enoplea</taxon>
        <taxon>Dorylaimia</taxon>
        <taxon>Trichinellida</taxon>
        <taxon>Trichuridae</taxon>
        <taxon>Trichuris</taxon>
    </lineage>
</organism>
<dbReference type="Proteomes" id="UP000030758">
    <property type="component" value="Unassembled WGS sequence"/>
</dbReference>
<dbReference type="AlphaFoldDB" id="A0A085MYT9"/>
<proteinExistence type="predicted"/>